<dbReference type="EMBL" id="HAEE01006141">
    <property type="protein sequence ID" value="SBR26161.1"/>
    <property type="molecule type" value="Transcribed_RNA"/>
</dbReference>
<reference evidence="1" key="2">
    <citation type="submission" date="2016-06" db="EMBL/GenBank/DDBJ databases">
        <title>The genome of a short-lived fish provides insights into sex chromosome evolution and the genetic control of aging.</title>
        <authorList>
            <person name="Reichwald K."/>
            <person name="Felder M."/>
            <person name="Petzold A."/>
            <person name="Koch P."/>
            <person name="Groth M."/>
            <person name="Platzer M."/>
        </authorList>
    </citation>
    <scope>NUCLEOTIDE SEQUENCE</scope>
    <source>
        <tissue evidence="1">Brain</tissue>
    </source>
</reference>
<gene>
    <name evidence="1" type="primary">PLECB</name>
</gene>
<accession>A0A1A8K1P4</accession>
<feature type="non-terminal residue" evidence="1">
    <location>
        <position position="1"/>
    </location>
</feature>
<reference evidence="1" key="1">
    <citation type="submission" date="2016-05" db="EMBL/GenBank/DDBJ databases">
        <authorList>
            <person name="Lavstsen T."/>
            <person name="Jespersen J.S."/>
        </authorList>
    </citation>
    <scope>NUCLEOTIDE SEQUENCE</scope>
    <source>
        <tissue evidence="1">Brain</tissue>
    </source>
</reference>
<proteinExistence type="predicted"/>
<dbReference type="AlphaFoldDB" id="A0A1A8K1P4"/>
<evidence type="ECO:0000313" key="1">
    <source>
        <dbReference type="EMBL" id="SBR26161.1"/>
    </source>
</evidence>
<name>A0A1A8K1P4_NOTKU</name>
<feature type="non-terminal residue" evidence="1">
    <location>
        <position position="107"/>
    </location>
</feature>
<organism evidence="1">
    <name type="scientific">Nothobranchius kuhntae</name>
    <name type="common">Beira killifish</name>
    <dbReference type="NCBI Taxonomy" id="321403"/>
    <lineage>
        <taxon>Eukaryota</taxon>
        <taxon>Metazoa</taxon>
        <taxon>Chordata</taxon>
        <taxon>Craniata</taxon>
        <taxon>Vertebrata</taxon>
        <taxon>Euteleostomi</taxon>
        <taxon>Actinopterygii</taxon>
        <taxon>Neopterygii</taxon>
        <taxon>Teleostei</taxon>
        <taxon>Neoteleostei</taxon>
        <taxon>Acanthomorphata</taxon>
        <taxon>Ovalentaria</taxon>
        <taxon>Atherinomorphae</taxon>
        <taxon>Cyprinodontiformes</taxon>
        <taxon>Nothobranchiidae</taxon>
        <taxon>Nothobranchius</taxon>
    </lineage>
</organism>
<sequence length="107" mass="11876">VFQLNPKEMPGSFLLPLTDPPPVTLTPLHRSLQIQHVCTKTQLDRSCSLPTIDGLVGPGHPHVVNQICLKESFLPLCITFEGKLRLSLLHLGMLLSENTLYSSTLFM</sequence>
<protein>
    <submittedName>
        <fullName evidence="1">Plectin b</fullName>
    </submittedName>
</protein>